<dbReference type="GO" id="GO:0006650">
    <property type="term" value="P:glycerophospholipid metabolic process"/>
    <property type="evidence" value="ECO:0007669"/>
    <property type="project" value="UniProtKB-UniRule"/>
</dbReference>
<dbReference type="Pfam" id="PF01210">
    <property type="entry name" value="NAD_Gly3P_dh_N"/>
    <property type="match status" value="1"/>
</dbReference>
<dbReference type="FunFam" id="1.10.1040.10:FF:000001">
    <property type="entry name" value="Glycerol-3-phosphate dehydrogenase [NAD(P)+]"/>
    <property type="match status" value="1"/>
</dbReference>
<reference evidence="20 21" key="1">
    <citation type="submission" date="2017-09" db="EMBL/GenBank/DDBJ databases">
        <title>Bacterial strain isolated from the female urinary microbiota.</title>
        <authorList>
            <person name="Thomas-White K."/>
            <person name="Kumar N."/>
            <person name="Forster S."/>
            <person name="Putonti C."/>
            <person name="Lawley T."/>
            <person name="Wolfe A.J."/>
        </authorList>
    </citation>
    <scope>NUCLEOTIDE SEQUENCE [LARGE SCALE GENOMIC DNA]</scope>
    <source>
        <strain evidence="20 21">UMB0204</strain>
    </source>
</reference>
<feature type="binding site" evidence="13">
    <location>
        <position position="249"/>
    </location>
    <ligand>
        <name>sn-glycerol 3-phosphate</name>
        <dbReference type="ChEBI" id="CHEBI:57597"/>
    </ligand>
</feature>
<dbReference type="GO" id="GO:0051287">
    <property type="term" value="F:NAD binding"/>
    <property type="evidence" value="ECO:0007669"/>
    <property type="project" value="InterPro"/>
</dbReference>
<dbReference type="GO" id="GO:0005829">
    <property type="term" value="C:cytosol"/>
    <property type="evidence" value="ECO:0007669"/>
    <property type="project" value="TreeGrafter"/>
</dbReference>
<evidence type="ECO:0000259" key="19">
    <source>
        <dbReference type="Pfam" id="PF07479"/>
    </source>
</evidence>
<feature type="binding site" evidence="13">
    <location>
        <position position="275"/>
    </location>
    <ligand>
        <name>NADPH</name>
        <dbReference type="ChEBI" id="CHEBI:57783"/>
    </ligand>
</feature>
<keyword evidence="8 13" id="KW-1208">Phospholipid metabolism</keyword>
<evidence type="ECO:0000256" key="17">
    <source>
        <dbReference type="RuleBase" id="RU000437"/>
    </source>
</evidence>
<dbReference type="UniPathway" id="UPA00940"/>
<gene>
    <name evidence="13 20" type="primary">gpsA</name>
    <name evidence="20" type="ORF">CJ192_02160</name>
</gene>
<keyword evidence="5 13" id="KW-0520">NAD</keyword>
<dbReference type="PRINTS" id="PR00077">
    <property type="entry name" value="GPDHDRGNASE"/>
</dbReference>
<evidence type="ECO:0000256" key="12">
    <source>
        <dbReference type="ARBA" id="ARBA00080511"/>
    </source>
</evidence>
<keyword evidence="4 13" id="KW-0560">Oxidoreductase</keyword>
<dbReference type="SUPFAM" id="SSF51735">
    <property type="entry name" value="NAD(P)-binding Rossmann-fold domains"/>
    <property type="match status" value="1"/>
</dbReference>
<feature type="binding site" evidence="13">
    <location>
        <position position="185"/>
    </location>
    <ligand>
        <name>sn-glycerol 3-phosphate</name>
        <dbReference type="ChEBI" id="CHEBI:57597"/>
    </ligand>
</feature>
<feature type="binding site" evidence="13">
    <location>
        <position position="273"/>
    </location>
    <ligand>
        <name>NADPH</name>
        <dbReference type="ChEBI" id="CHEBI:57783"/>
    </ligand>
</feature>
<evidence type="ECO:0000256" key="2">
    <source>
        <dbReference type="ARBA" id="ARBA00022516"/>
    </source>
</evidence>
<keyword evidence="6 13" id="KW-0443">Lipid metabolism</keyword>
<feature type="binding site" evidence="13">
    <location>
        <position position="11"/>
    </location>
    <ligand>
        <name>NADPH</name>
        <dbReference type="ChEBI" id="CHEBI:57783"/>
    </ligand>
</feature>
<dbReference type="Proteomes" id="UP000235658">
    <property type="component" value="Unassembled WGS sequence"/>
</dbReference>
<feature type="binding site" evidence="13">
    <location>
        <position position="249"/>
    </location>
    <ligand>
        <name>NADPH</name>
        <dbReference type="ChEBI" id="CHEBI:57783"/>
    </ligand>
</feature>
<keyword evidence="13" id="KW-0963">Cytoplasm</keyword>
<feature type="binding site" evidence="13">
    <location>
        <position position="134"/>
    </location>
    <ligand>
        <name>NADPH</name>
        <dbReference type="ChEBI" id="CHEBI:57783"/>
    </ligand>
</feature>
<evidence type="ECO:0000256" key="4">
    <source>
        <dbReference type="ARBA" id="ARBA00023002"/>
    </source>
</evidence>
<evidence type="ECO:0000313" key="21">
    <source>
        <dbReference type="Proteomes" id="UP000235658"/>
    </source>
</evidence>
<dbReference type="Pfam" id="PF07479">
    <property type="entry name" value="NAD_Gly3P_dh_C"/>
    <property type="match status" value="1"/>
</dbReference>
<dbReference type="Gene3D" id="3.40.50.720">
    <property type="entry name" value="NAD(P)-binding Rossmann-like Domain"/>
    <property type="match status" value="1"/>
</dbReference>
<dbReference type="GO" id="GO:0141152">
    <property type="term" value="F:glycerol-3-phosphate dehydrogenase (NAD+) activity"/>
    <property type="evidence" value="ECO:0007669"/>
    <property type="project" value="RHEA"/>
</dbReference>
<evidence type="ECO:0000256" key="9">
    <source>
        <dbReference type="ARBA" id="ARBA00052716"/>
    </source>
</evidence>
<comment type="similarity">
    <text evidence="1 13 17">Belongs to the NAD-dependent glycerol-3-phosphate dehydrogenase family.</text>
</comment>
<feature type="active site" description="Proton acceptor" evidence="13 14">
    <location>
        <position position="185"/>
    </location>
</feature>
<comment type="catalytic activity">
    <reaction evidence="9">
        <text>sn-glycerol 3-phosphate + NADP(+) = dihydroxyacetone phosphate + NADPH + H(+)</text>
        <dbReference type="Rhea" id="RHEA:11096"/>
        <dbReference type="ChEBI" id="CHEBI:15378"/>
        <dbReference type="ChEBI" id="CHEBI:57597"/>
        <dbReference type="ChEBI" id="CHEBI:57642"/>
        <dbReference type="ChEBI" id="CHEBI:57783"/>
        <dbReference type="ChEBI" id="CHEBI:58349"/>
        <dbReference type="EC" id="1.1.1.94"/>
    </reaction>
    <physiologicalReaction direction="right-to-left" evidence="9">
        <dbReference type="Rhea" id="RHEA:11098"/>
    </physiologicalReaction>
</comment>
<feature type="binding site" evidence="13">
    <location>
        <position position="248"/>
    </location>
    <ligand>
        <name>sn-glycerol 3-phosphate</name>
        <dbReference type="ChEBI" id="CHEBI:57597"/>
    </ligand>
</feature>
<dbReference type="AlphaFoldDB" id="A0A2N6UL93"/>
<dbReference type="SUPFAM" id="SSF48179">
    <property type="entry name" value="6-phosphogluconate dehydrogenase C-terminal domain-like"/>
    <property type="match status" value="1"/>
</dbReference>
<sequence>MNISIIGAGSWASAIADFLSKENKILMYTRNIEDVDNINKLHINKKYFPDLKLNKNIKATNNLEKLLDNDIIINAIPTQAIRDVLGKIKDKLDKKILINLSKGIELETYKRVSEIINDLNPNCTYAILTGPSHAEEVIKKMPTALLCACEDEEVAIKIQNLFSKDYLRVYRSTDVIGSEIGGAIKNVLAFGIGMVTGLGFGDNTKAAIMTRGIYEMNKFAISQGANPKSINGLCGIGDLIVTATSMHSRNNRCGILFGKGYSLEEACKKVKTVIEGIPTTKALYELSLKENIDLPITKEIYKVIYEKADPKKSVEILMGRDKKSEY</sequence>
<evidence type="ECO:0000256" key="13">
    <source>
        <dbReference type="HAMAP-Rule" id="MF_00394"/>
    </source>
</evidence>
<keyword evidence="3 13" id="KW-0521">NADP</keyword>
<feature type="binding site" evidence="13">
    <location>
        <position position="132"/>
    </location>
    <ligand>
        <name>sn-glycerol 3-phosphate</name>
        <dbReference type="ChEBI" id="CHEBI:57597"/>
    </ligand>
</feature>
<keyword evidence="2 13" id="KW-0444">Lipid biosynthesis</keyword>
<dbReference type="GO" id="GO:0005975">
    <property type="term" value="P:carbohydrate metabolic process"/>
    <property type="evidence" value="ECO:0007669"/>
    <property type="project" value="InterPro"/>
</dbReference>
<dbReference type="EMBL" id="PNHP01000001">
    <property type="protein sequence ID" value="PMC82557.1"/>
    <property type="molecule type" value="Genomic_DNA"/>
</dbReference>
<comment type="caution">
    <text evidence="13">Lacks conserved residue(s) required for the propagation of feature annotation.</text>
</comment>
<evidence type="ECO:0000256" key="5">
    <source>
        <dbReference type="ARBA" id="ARBA00023027"/>
    </source>
</evidence>
<dbReference type="GO" id="GO:0141153">
    <property type="term" value="F:glycerol-3-phosphate dehydrogenase (NADP+) activity"/>
    <property type="evidence" value="ECO:0007669"/>
    <property type="project" value="RHEA"/>
</dbReference>
<dbReference type="NCBIfam" id="NF000942">
    <property type="entry name" value="PRK00094.1-4"/>
    <property type="match status" value="1"/>
</dbReference>
<feature type="binding site" evidence="13">
    <location>
        <position position="30"/>
    </location>
    <ligand>
        <name>NADPH</name>
        <dbReference type="ChEBI" id="CHEBI:57783"/>
    </ligand>
</feature>
<organism evidence="20 21">
    <name type="scientific">Anaerococcus hydrogenalis</name>
    <dbReference type="NCBI Taxonomy" id="33029"/>
    <lineage>
        <taxon>Bacteria</taxon>
        <taxon>Bacillati</taxon>
        <taxon>Bacillota</taxon>
        <taxon>Tissierellia</taxon>
        <taxon>Tissierellales</taxon>
        <taxon>Peptoniphilaceae</taxon>
        <taxon>Anaerococcus</taxon>
    </lineage>
</organism>
<evidence type="ECO:0000256" key="7">
    <source>
        <dbReference type="ARBA" id="ARBA00023209"/>
    </source>
</evidence>
<feature type="binding site" evidence="15">
    <location>
        <begin position="249"/>
        <end position="250"/>
    </location>
    <ligand>
        <name>substrate</name>
    </ligand>
</feature>
<evidence type="ECO:0000256" key="6">
    <source>
        <dbReference type="ARBA" id="ARBA00023098"/>
    </source>
</evidence>
<evidence type="ECO:0000256" key="8">
    <source>
        <dbReference type="ARBA" id="ARBA00023264"/>
    </source>
</evidence>
<dbReference type="InterPro" id="IPR008927">
    <property type="entry name" value="6-PGluconate_DH-like_C_sf"/>
</dbReference>
<feature type="binding site" evidence="13">
    <location>
        <position position="47"/>
    </location>
    <ligand>
        <name>NADPH</name>
        <dbReference type="ChEBI" id="CHEBI:57783"/>
    </ligand>
</feature>
<keyword evidence="7 13" id="KW-0594">Phospholipid biosynthesis</keyword>
<dbReference type="InterPro" id="IPR011128">
    <property type="entry name" value="G3P_DH_NAD-dep_N"/>
</dbReference>
<dbReference type="InterPro" id="IPR006109">
    <property type="entry name" value="G3P_DH_NAD-dep_C"/>
</dbReference>
<evidence type="ECO:0000259" key="18">
    <source>
        <dbReference type="Pfam" id="PF01210"/>
    </source>
</evidence>
<dbReference type="InterPro" id="IPR006168">
    <property type="entry name" value="G3P_DH_NAD-dep"/>
</dbReference>
<feature type="binding site" evidence="16">
    <location>
        <position position="249"/>
    </location>
    <ligand>
        <name>NAD(+)</name>
        <dbReference type="ChEBI" id="CHEBI:57540"/>
    </ligand>
</feature>
<evidence type="ECO:0000256" key="11">
    <source>
        <dbReference type="ARBA" id="ARBA00069372"/>
    </source>
</evidence>
<feature type="domain" description="Glycerol-3-phosphate dehydrogenase NAD-dependent C-terminal" evidence="19">
    <location>
        <begin position="174"/>
        <end position="314"/>
    </location>
</feature>
<accession>A0A2N6UL93</accession>
<protein>
    <recommendedName>
        <fullName evidence="11 13">Glycerol-3-phosphate dehydrogenase [NAD(P)+]</fullName>
        <ecNumber evidence="10 13">1.1.1.94</ecNumber>
    </recommendedName>
    <alternativeName>
        <fullName evidence="13">NAD(P)(+)-dependent glycerol-3-phosphate dehydrogenase</fullName>
    </alternativeName>
    <alternativeName>
        <fullName evidence="12 13">NAD(P)H-dependent dihydroxyacetone-phosphate reductase</fullName>
    </alternativeName>
</protein>
<dbReference type="EC" id="1.1.1.94" evidence="10 13"/>
<dbReference type="GeneID" id="84577982"/>
<dbReference type="Gene3D" id="1.10.1040.10">
    <property type="entry name" value="N-(1-d-carboxylethyl)-l-norvaline Dehydrogenase, domain 2"/>
    <property type="match status" value="1"/>
</dbReference>
<feature type="binding site" evidence="15">
    <location>
        <position position="102"/>
    </location>
    <ligand>
        <name>substrate</name>
    </ligand>
</feature>
<evidence type="ECO:0000256" key="15">
    <source>
        <dbReference type="PIRSR" id="PIRSR000114-2"/>
    </source>
</evidence>
<comment type="subcellular location">
    <subcellularLocation>
        <location evidence="13">Cytoplasm</location>
    </subcellularLocation>
</comment>
<dbReference type="PIRSF" id="PIRSF000114">
    <property type="entry name" value="Glycerol-3-P_dh"/>
    <property type="match status" value="1"/>
</dbReference>
<dbReference type="RefSeq" id="WP_102197592.1">
    <property type="nucleotide sequence ID" value="NZ_PNHP01000001.1"/>
</dbReference>
<feature type="binding site" evidence="13">
    <location>
        <position position="250"/>
    </location>
    <ligand>
        <name>sn-glycerol 3-phosphate</name>
        <dbReference type="ChEBI" id="CHEBI:57597"/>
    </ligand>
</feature>
<comment type="pathway">
    <text evidence="13">Membrane lipid metabolism; glycerophospholipid metabolism.</text>
</comment>
<feature type="binding site" evidence="13">
    <location>
        <position position="10"/>
    </location>
    <ligand>
        <name>NADPH</name>
        <dbReference type="ChEBI" id="CHEBI:57783"/>
    </ligand>
</feature>
<evidence type="ECO:0000256" key="3">
    <source>
        <dbReference type="ARBA" id="ARBA00022857"/>
    </source>
</evidence>
<comment type="function">
    <text evidence="13">Catalyzes the reduction of the glycolytic intermediate dihydroxyacetone phosphate (DHAP) to sn-glycerol 3-phosphate (G3P), the key precursor for phospholipid synthesis.</text>
</comment>
<evidence type="ECO:0000256" key="10">
    <source>
        <dbReference type="ARBA" id="ARBA00066687"/>
    </source>
</evidence>
<name>A0A2N6UL93_9FIRM</name>
<dbReference type="HAMAP" id="MF_00394">
    <property type="entry name" value="NAD_Glyc3P_dehydrog"/>
    <property type="match status" value="1"/>
</dbReference>
<dbReference type="PROSITE" id="PS00957">
    <property type="entry name" value="NAD_G3PDH"/>
    <property type="match status" value="1"/>
</dbReference>
<evidence type="ECO:0000256" key="14">
    <source>
        <dbReference type="PIRSR" id="PIRSR000114-1"/>
    </source>
</evidence>
<keyword evidence="13" id="KW-0547">Nucleotide-binding</keyword>
<evidence type="ECO:0000256" key="1">
    <source>
        <dbReference type="ARBA" id="ARBA00011009"/>
    </source>
</evidence>
<feature type="domain" description="Glycerol-3-phosphate dehydrogenase NAD-dependent N-terminal" evidence="18">
    <location>
        <begin position="3"/>
        <end position="154"/>
    </location>
</feature>
<dbReference type="GO" id="GO:0046168">
    <property type="term" value="P:glycerol-3-phosphate catabolic process"/>
    <property type="evidence" value="ECO:0007669"/>
    <property type="project" value="InterPro"/>
</dbReference>
<dbReference type="FunFam" id="3.40.50.720:FF:000019">
    <property type="entry name" value="Glycerol-3-phosphate dehydrogenase [NAD(P)+]"/>
    <property type="match status" value="1"/>
</dbReference>
<feature type="binding site" evidence="13">
    <location>
        <position position="102"/>
    </location>
    <ligand>
        <name>NADPH</name>
        <dbReference type="ChEBI" id="CHEBI:57783"/>
    </ligand>
</feature>
<feature type="binding site" evidence="13">
    <location>
        <position position="130"/>
    </location>
    <ligand>
        <name>sn-glycerol 3-phosphate</name>
        <dbReference type="ChEBI" id="CHEBI:57597"/>
    </ligand>
</feature>
<comment type="catalytic activity">
    <reaction evidence="13">
        <text>sn-glycerol 3-phosphate + NAD(+) = dihydroxyacetone phosphate + NADH + H(+)</text>
        <dbReference type="Rhea" id="RHEA:11092"/>
        <dbReference type="ChEBI" id="CHEBI:15378"/>
        <dbReference type="ChEBI" id="CHEBI:57540"/>
        <dbReference type="ChEBI" id="CHEBI:57597"/>
        <dbReference type="ChEBI" id="CHEBI:57642"/>
        <dbReference type="ChEBI" id="CHEBI:57945"/>
        <dbReference type="EC" id="1.1.1.94"/>
    </reaction>
</comment>
<feature type="binding site" evidence="16">
    <location>
        <position position="134"/>
    </location>
    <ligand>
        <name>NAD(+)</name>
        <dbReference type="ChEBI" id="CHEBI:57540"/>
    </ligand>
</feature>
<evidence type="ECO:0000256" key="16">
    <source>
        <dbReference type="PIRSR" id="PIRSR000114-3"/>
    </source>
</evidence>
<feature type="binding site" evidence="13">
    <location>
        <position position="102"/>
    </location>
    <ligand>
        <name>sn-glycerol 3-phosphate</name>
        <dbReference type="ChEBI" id="CHEBI:57597"/>
    </ligand>
</feature>
<dbReference type="NCBIfam" id="NF000940">
    <property type="entry name" value="PRK00094.1-2"/>
    <property type="match status" value="1"/>
</dbReference>
<dbReference type="GO" id="GO:0046167">
    <property type="term" value="P:glycerol-3-phosphate biosynthetic process"/>
    <property type="evidence" value="ECO:0007669"/>
    <property type="project" value="UniProtKB-UniRule"/>
</dbReference>
<dbReference type="GO" id="GO:0008654">
    <property type="term" value="P:phospholipid biosynthetic process"/>
    <property type="evidence" value="ECO:0007669"/>
    <property type="project" value="UniProtKB-KW"/>
</dbReference>
<dbReference type="InterPro" id="IPR036291">
    <property type="entry name" value="NAD(P)-bd_dom_sf"/>
</dbReference>
<evidence type="ECO:0000313" key="20">
    <source>
        <dbReference type="EMBL" id="PMC82557.1"/>
    </source>
</evidence>
<dbReference type="PANTHER" id="PTHR11728:SF1">
    <property type="entry name" value="GLYCEROL-3-PHOSPHATE DEHYDROGENASE [NAD(+)] 2, CHLOROPLASTIC"/>
    <property type="match status" value="1"/>
</dbReference>
<proteinExistence type="inferred from homology"/>
<comment type="caution">
    <text evidence="20">The sequence shown here is derived from an EMBL/GenBank/DDBJ whole genome shotgun (WGS) entry which is preliminary data.</text>
</comment>
<dbReference type="InterPro" id="IPR013328">
    <property type="entry name" value="6PGD_dom2"/>
</dbReference>
<dbReference type="PANTHER" id="PTHR11728">
    <property type="entry name" value="GLYCEROL-3-PHOSPHATE DEHYDROGENASE"/>
    <property type="match status" value="1"/>
</dbReference>
<feature type="binding site" evidence="13">
    <location>
        <position position="238"/>
    </location>
    <ligand>
        <name>sn-glycerol 3-phosphate</name>
        <dbReference type="ChEBI" id="CHEBI:57597"/>
    </ligand>
</feature>